<comment type="caution">
    <text evidence="2">The sequence shown here is derived from an EMBL/GenBank/DDBJ whole genome shotgun (WGS) entry which is preliminary data.</text>
</comment>
<dbReference type="AlphaFoldDB" id="A0AAE0JVE1"/>
<accession>A0AAE0JVE1</accession>
<gene>
    <name evidence="2" type="ORF">B0T24DRAFT_638915</name>
</gene>
<evidence type="ECO:0000313" key="3">
    <source>
        <dbReference type="Proteomes" id="UP001287356"/>
    </source>
</evidence>
<sequence length="278" mass="29780">MRSRMLLAACAPVCVAGAFSDLLSSYSAIPAIMLGTKVSALQNGRCTPDTVVQSTNSTFWRKVHDQSMCAPSLTKDHVGVIMVLAAEVLAAGSVAVILPPLTVPYIGASLVFWVGADWFLPKVSPSSSSRTAGADDEVRRRLCHLQGRLFPSNPAMEPPTLFEFLGLDARRKPFWPPNECASPANRYHKDVVKAIQDAALARLEEARSAAGGPGAASWATDERARLVGSVAGILLDDAARYEYMVVFIPVLTGKNLDLEINNVRGRRAALPGICHGLL</sequence>
<name>A0AAE0JVE1_9PEZI</name>
<feature type="chain" id="PRO_5042013910" evidence="1">
    <location>
        <begin position="21"/>
        <end position="278"/>
    </location>
</feature>
<reference evidence="2" key="2">
    <citation type="submission" date="2023-06" db="EMBL/GenBank/DDBJ databases">
        <authorList>
            <consortium name="Lawrence Berkeley National Laboratory"/>
            <person name="Haridas S."/>
            <person name="Hensen N."/>
            <person name="Bonometti L."/>
            <person name="Westerberg I."/>
            <person name="Brannstrom I.O."/>
            <person name="Guillou S."/>
            <person name="Cros-Aarteil S."/>
            <person name="Calhoun S."/>
            <person name="Kuo A."/>
            <person name="Mondo S."/>
            <person name="Pangilinan J."/>
            <person name="Riley R."/>
            <person name="Labutti K."/>
            <person name="Andreopoulos B."/>
            <person name="Lipzen A."/>
            <person name="Chen C."/>
            <person name="Yanf M."/>
            <person name="Daum C."/>
            <person name="Ng V."/>
            <person name="Clum A."/>
            <person name="Steindorff A."/>
            <person name="Ohm R."/>
            <person name="Martin F."/>
            <person name="Silar P."/>
            <person name="Natvig D."/>
            <person name="Lalanne C."/>
            <person name="Gautier V."/>
            <person name="Ament-Velasquez S.L."/>
            <person name="Kruys A."/>
            <person name="Hutchinson M.I."/>
            <person name="Powell A.J."/>
            <person name="Barry K."/>
            <person name="Miller A.N."/>
            <person name="Grigoriev I.V."/>
            <person name="Debuchy R."/>
            <person name="Gladieux P."/>
            <person name="Thoren M.H."/>
            <person name="Johannesson H."/>
        </authorList>
    </citation>
    <scope>NUCLEOTIDE SEQUENCE</scope>
    <source>
        <strain evidence="2">CBS 958.72</strain>
    </source>
</reference>
<protein>
    <submittedName>
        <fullName evidence="2">Uncharacterized protein</fullName>
    </submittedName>
</protein>
<feature type="signal peptide" evidence="1">
    <location>
        <begin position="1"/>
        <end position="20"/>
    </location>
</feature>
<reference evidence="2" key="1">
    <citation type="journal article" date="2023" name="Mol. Phylogenet. Evol.">
        <title>Genome-scale phylogeny and comparative genomics of the fungal order Sordariales.</title>
        <authorList>
            <person name="Hensen N."/>
            <person name="Bonometti L."/>
            <person name="Westerberg I."/>
            <person name="Brannstrom I.O."/>
            <person name="Guillou S."/>
            <person name="Cros-Aarteil S."/>
            <person name="Calhoun S."/>
            <person name="Haridas S."/>
            <person name="Kuo A."/>
            <person name="Mondo S."/>
            <person name="Pangilinan J."/>
            <person name="Riley R."/>
            <person name="LaButti K."/>
            <person name="Andreopoulos B."/>
            <person name="Lipzen A."/>
            <person name="Chen C."/>
            <person name="Yan M."/>
            <person name="Daum C."/>
            <person name="Ng V."/>
            <person name="Clum A."/>
            <person name="Steindorff A."/>
            <person name="Ohm R.A."/>
            <person name="Martin F."/>
            <person name="Silar P."/>
            <person name="Natvig D.O."/>
            <person name="Lalanne C."/>
            <person name="Gautier V."/>
            <person name="Ament-Velasquez S.L."/>
            <person name="Kruys A."/>
            <person name="Hutchinson M.I."/>
            <person name="Powell A.J."/>
            <person name="Barry K."/>
            <person name="Miller A.N."/>
            <person name="Grigoriev I.V."/>
            <person name="Debuchy R."/>
            <person name="Gladieux P."/>
            <person name="Hiltunen Thoren M."/>
            <person name="Johannesson H."/>
        </authorList>
    </citation>
    <scope>NUCLEOTIDE SEQUENCE</scope>
    <source>
        <strain evidence="2">CBS 958.72</strain>
    </source>
</reference>
<evidence type="ECO:0000313" key="2">
    <source>
        <dbReference type="EMBL" id="KAK3365044.1"/>
    </source>
</evidence>
<keyword evidence="3" id="KW-1185">Reference proteome</keyword>
<organism evidence="2 3">
    <name type="scientific">Lasiosphaeria ovina</name>
    <dbReference type="NCBI Taxonomy" id="92902"/>
    <lineage>
        <taxon>Eukaryota</taxon>
        <taxon>Fungi</taxon>
        <taxon>Dikarya</taxon>
        <taxon>Ascomycota</taxon>
        <taxon>Pezizomycotina</taxon>
        <taxon>Sordariomycetes</taxon>
        <taxon>Sordariomycetidae</taxon>
        <taxon>Sordariales</taxon>
        <taxon>Lasiosphaeriaceae</taxon>
        <taxon>Lasiosphaeria</taxon>
    </lineage>
</organism>
<evidence type="ECO:0000256" key="1">
    <source>
        <dbReference type="SAM" id="SignalP"/>
    </source>
</evidence>
<keyword evidence="1" id="KW-0732">Signal</keyword>
<dbReference type="EMBL" id="JAULSN010000009">
    <property type="protein sequence ID" value="KAK3365044.1"/>
    <property type="molecule type" value="Genomic_DNA"/>
</dbReference>
<proteinExistence type="predicted"/>
<dbReference type="Proteomes" id="UP001287356">
    <property type="component" value="Unassembled WGS sequence"/>
</dbReference>